<dbReference type="SUPFAM" id="SSF57184">
    <property type="entry name" value="Growth factor receptor domain"/>
    <property type="match status" value="1"/>
</dbReference>
<reference evidence="3 4" key="1">
    <citation type="journal article" date="2019" name="Sci. Data">
        <title>Hybrid genome assembly and annotation of Danionella translucida.</title>
        <authorList>
            <person name="Kadobianskyi M."/>
            <person name="Schulze L."/>
            <person name="Schuelke M."/>
            <person name="Judkewitz B."/>
        </authorList>
    </citation>
    <scope>NUCLEOTIDE SEQUENCE [LARGE SCALE GENOMIC DNA]</scope>
    <source>
        <strain evidence="3 4">Bolton</strain>
    </source>
</reference>
<keyword evidence="2" id="KW-0732">Signal</keyword>
<evidence type="ECO:0000313" key="3">
    <source>
        <dbReference type="EMBL" id="TRY57894.1"/>
    </source>
</evidence>
<dbReference type="OrthoDB" id="439917at2759"/>
<evidence type="ECO:0008006" key="5">
    <source>
        <dbReference type="Google" id="ProtNLM"/>
    </source>
</evidence>
<evidence type="ECO:0000313" key="4">
    <source>
        <dbReference type="Proteomes" id="UP000316079"/>
    </source>
</evidence>
<dbReference type="Gene3D" id="2.10.50.10">
    <property type="entry name" value="Tumor Necrosis Factor Receptor, subunit A, domain 2"/>
    <property type="match status" value="1"/>
</dbReference>
<feature type="chain" id="PRO_5022062270" description="TNFR-Cys domain-containing protein" evidence="2">
    <location>
        <begin position="22"/>
        <end position="363"/>
    </location>
</feature>
<keyword evidence="4" id="KW-1185">Reference proteome</keyword>
<evidence type="ECO:0000256" key="1">
    <source>
        <dbReference type="SAM" id="Phobius"/>
    </source>
</evidence>
<protein>
    <recommendedName>
        <fullName evidence="5">TNFR-Cys domain-containing protein</fullName>
    </recommendedName>
</protein>
<gene>
    <name evidence="3" type="ORF">DNTS_014411</name>
</gene>
<dbReference type="Proteomes" id="UP000316079">
    <property type="component" value="Unassembled WGS sequence"/>
</dbReference>
<keyword evidence="1" id="KW-1133">Transmembrane helix</keyword>
<proteinExistence type="predicted"/>
<comment type="caution">
    <text evidence="3">The sequence shown here is derived from an EMBL/GenBank/DDBJ whole genome shotgun (WGS) entry which is preliminary data.</text>
</comment>
<keyword evidence="1" id="KW-0812">Transmembrane</keyword>
<dbReference type="SMART" id="SM01411">
    <property type="entry name" value="Ephrin_rec_like"/>
    <property type="match status" value="1"/>
</dbReference>
<dbReference type="InterPro" id="IPR009030">
    <property type="entry name" value="Growth_fac_rcpt_cys_sf"/>
</dbReference>
<feature type="signal peptide" evidence="2">
    <location>
        <begin position="1"/>
        <end position="21"/>
    </location>
</feature>
<accession>A0A553MXG4</accession>
<sequence length="363" mass="39140">MERLGVWSVLAISWVLGLVMSQTTLGPAVTISTAAVNLSTILPSTTGPTCSVLNTSTCAACAPGSYYDNGIDPAMLMLSRCWPVCVSGSLSALSARVLSASGWTTNLPSLLLWILQQVSLLCLSSLVSPEVLCARLVLQEPTAITVAQSPADPALLVSTHLHKTQRHVIHVHKAHSATPRAVRSVGSVLQVQKLSGLPLKNVHPAVQVQLIISNTSCSYIIRMHKPSLQSMCQICSSGFYQIRWGQENCDICPENHYCPSPDVTPIQCPVDAFCPEGSLAPSYCMETFFRKAGETCELAPVTIALLVIGGGVGLLFIIVLVLRRKRDNDSELSMSRTPLLRKDRPPNRFYGIGCDAEPVYAGW</sequence>
<dbReference type="AlphaFoldDB" id="A0A553MXG4"/>
<keyword evidence="1" id="KW-0472">Membrane</keyword>
<feature type="transmembrane region" description="Helical" evidence="1">
    <location>
        <begin position="298"/>
        <end position="322"/>
    </location>
</feature>
<dbReference type="EMBL" id="SRMA01027219">
    <property type="protein sequence ID" value="TRY57894.1"/>
    <property type="molecule type" value="Genomic_DNA"/>
</dbReference>
<evidence type="ECO:0000256" key="2">
    <source>
        <dbReference type="SAM" id="SignalP"/>
    </source>
</evidence>
<name>A0A553MXG4_9TELE</name>
<organism evidence="3 4">
    <name type="scientific">Danionella cerebrum</name>
    <dbReference type="NCBI Taxonomy" id="2873325"/>
    <lineage>
        <taxon>Eukaryota</taxon>
        <taxon>Metazoa</taxon>
        <taxon>Chordata</taxon>
        <taxon>Craniata</taxon>
        <taxon>Vertebrata</taxon>
        <taxon>Euteleostomi</taxon>
        <taxon>Actinopterygii</taxon>
        <taxon>Neopterygii</taxon>
        <taxon>Teleostei</taxon>
        <taxon>Ostariophysi</taxon>
        <taxon>Cypriniformes</taxon>
        <taxon>Danionidae</taxon>
        <taxon>Danioninae</taxon>
        <taxon>Danionella</taxon>
    </lineage>
</organism>